<organism evidence="3 4">
    <name type="scientific">Scophthalmus maximus</name>
    <name type="common">Turbot</name>
    <name type="synonym">Psetta maxima</name>
    <dbReference type="NCBI Taxonomy" id="52904"/>
    <lineage>
        <taxon>Eukaryota</taxon>
        <taxon>Metazoa</taxon>
        <taxon>Chordata</taxon>
        <taxon>Craniata</taxon>
        <taxon>Vertebrata</taxon>
        <taxon>Euteleostomi</taxon>
        <taxon>Actinopterygii</taxon>
        <taxon>Neopterygii</taxon>
        <taxon>Teleostei</taxon>
        <taxon>Neoteleostei</taxon>
        <taxon>Acanthomorphata</taxon>
        <taxon>Carangaria</taxon>
        <taxon>Pleuronectiformes</taxon>
        <taxon>Pleuronectoidei</taxon>
        <taxon>Scophthalmidae</taxon>
        <taxon>Scophthalmus</taxon>
    </lineage>
</organism>
<evidence type="ECO:0000313" key="4">
    <source>
        <dbReference type="Proteomes" id="UP000438429"/>
    </source>
</evidence>
<name>A0A6A4STY6_SCOMX</name>
<dbReference type="AlphaFoldDB" id="A0A6A4STY6"/>
<feature type="signal peptide" evidence="2">
    <location>
        <begin position="1"/>
        <end position="27"/>
    </location>
</feature>
<feature type="compositionally biased region" description="Basic and acidic residues" evidence="1">
    <location>
        <begin position="69"/>
        <end position="89"/>
    </location>
</feature>
<dbReference type="EMBL" id="VEVO01000009">
    <property type="protein sequence ID" value="KAF0036917.1"/>
    <property type="molecule type" value="Genomic_DNA"/>
</dbReference>
<feature type="region of interest" description="Disordered" evidence="1">
    <location>
        <begin position="61"/>
        <end position="89"/>
    </location>
</feature>
<evidence type="ECO:0000313" key="3">
    <source>
        <dbReference type="EMBL" id="KAF0036917.1"/>
    </source>
</evidence>
<evidence type="ECO:0000256" key="2">
    <source>
        <dbReference type="SAM" id="SignalP"/>
    </source>
</evidence>
<proteinExistence type="predicted"/>
<comment type="caution">
    <text evidence="3">The sequence shown here is derived from an EMBL/GenBank/DDBJ whole genome shotgun (WGS) entry which is preliminary data.</text>
</comment>
<accession>A0A6A4STY6</accession>
<dbReference type="Proteomes" id="UP000438429">
    <property type="component" value="Unassembled WGS sequence"/>
</dbReference>
<gene>
    <name evidence="3" type="ORF">F2P81_009791</name>
</gene>
<protein>
    <submittedName>
        <fullName evidence="3">Uncharacterized protein</fullName>
    </submittedName>
</protein>
<evidence type="ECO:0000256" key="1">
    <source>
        <dbReference type="SAM" id="MobiDB-lite"/>
    </source>
</evidence>
<keyword evidence="2" id="KW-0732">Signal</keyword>
<reference evidence="3 4" key="1">
    <citation type="submission" date="2019-06" db="EMBL/GenBank/DDBJ databases">
        <title>Draft genomes of female and male turbot (Scophthalmus maximus).</title>
        <authorList>
            <person name="Xu H."/>
            <person name="Xu X.-W."/>
            <person name="Shao C."/>
            <person name="Chen S."/>
        </authorList>
    </citation>
    <scope>NUCLEOTIDE SEQUENCE [LARGE SCALE GENOMIC DNA]</scope>
    <source>
        <strain evidence="3">Ysfricsl-2016a</strain>
        <tissue evidence="3">Blood</tissue>
    </source>
</reference>
<sequence length="89" mass="10187">MSHLFAPEGATLLLLLLLLPLSDLALTSQQEDAARVCLRLELKNVMRGEVKASDTNLMQRRQNKWIHSRKLDSSRRRSADSDRLSEKEN</sequence>
<feature type="chain" id="PRO_5025631464" evidence="2">
    <location>
        <begin position="28"/>
        <end position="89"/>
    </location>
</feature>